<reference evidence="6" key="1">
    <citation type="submission" date="2021-03" db="EMBL/GenBank/DDBJ databases">
        <authorList>
            <person name="Sun Q."/>
        </authorList>
    </citation>
    <scope>NUCLEOTIDE SEQUENCE</scope>
    <source>
        <strain evidence="6">CCM 8862</strain>
    </source>
</reference>
<dbReference type="EMBL" id="JAFLEQ010000008">
    <property type="protein sequence ID" value="MBN9643817.1"/>
    <property type="molecule type" value="Genomic_DNA"/>
</dbReference>
<evidence type="ECO:0000256" key="4">
    <source>
        <dbReference type="PROSITE-ProRule" id="PRU00335"/>
    </source>
</evidence>
<dbReference type="PANTHER" id="PTHR30055:SF234">
    <property type="entry name" value="HTH-TYPE TRANSCRIPTIONAL REGULATOR BETI"/>
    <property type="match status" value="1"/>
</dbReference>
<keyword evidence="2 4" id="KW-0238">DNA-binding</keyword>
<dbReference type="AlphaFoldDB" id="A0A939E1M5"/>
<evidence type="ECO:0000256" key="3">
    <source>
        <dbReference type="ARBA" id="ARBA00023163"/>
    </source>
</evidence>
<keyword evidence="3" id="KW-0804">Transcription</keyword>
<accession>A0A939E1M5</accession>
<dbReference type="InterPro" id="IPR001647">
    <property type="entry name" value="HTH_TetR"/>
</dbReference>
<protein>
    <submittedName>
        <fullName evidence="6">TetR/AcrR family transcriptional regulator</fullName>
    </submittedName>
</protein>
<dbReference type="SUPFAM" id="SSF46689">
    <property type="entry name" value="Homeodomain-like"/>
    <property type="match status" value="1"/>
</dbReference>
<sequence>MTRRRLSKEERRSQIQRAAADIILEKGYEATTMDDVIEKTGMSTGGVYHYYKNVHDIFFDIMSEGLDYAEHRSFGNEPKNAGTFINYQMEKIYDDNEYKELFSILLQGLGRNAELRAMYQKLNRKYGSIVHSGLGGSGIAPELLEDRFLVFFVHSLMLGYQAFAPLGAKEEFNDNKDIVEKMLTVYVEEKLREKGEKQP</sequence>
<feature type="DNA-binding region" description="H-T-H motif" evidence="4">
    <location>
        <begin position="32"/>
        <end position="51"/>
    </location>
</feature>
<evidence type="ECO:0000313" key="7">
    <source>
        <dbReference type="Proteomes" id="UP000664332"/>
    </source>
</evidence>
<evidence type="ECO:0000259" key="5">
    <source>
        <dbReference type="PROSITE" id="PS50977"/>
    </source>
</evidence>
<dbReference type="RefSeq" id="WP_207118541.1">
    <property type="nucleotide sequence ID" value="NZ_JAFLEQ010000008.1"/>
</dbReference>
<dbReference type="InterPro" id="IPR050109">
    <property type="entry name" value="HTH-type_TetR-like_transc_reg"/>
</dbReference>
<dbReference type="PRINTS" id="PR00455">
    <property type="entry name" value="HTHTETR"/>
</dbReference>
<evidence type="ECO:0000256" key="2">
    <source>
        <dbReference type="ARBA" id="ARBA00023125"/>
    </source>
</evidence>
<keyword evidence="7" id="KW-1185">Reference proteome</keyword>
<dbReference type="Pfam" id="PF00440">
    <property type="entry name" value="TetR_N"/>
    <property type="match status" value="1"/>
</dbReference>
<organism evidence="6 7">
    <name type="scientific">Corynebacterium mendelii</name>
    <dbReference type="NCBI Taxonomy" id="2765362"/>
    <lineage>
        <taxon>Bacteria</taxon>
        <taxon>Bacillati</taxon>
        <taxon>Actinomycetota</taxon>
        <taxon>Actinomycetes</taxon>
        <taxon>Mycobacteriales</taxon>
        <taxon>Corynebacteriaceae</taxon>
        <taxon>Corynebacterium</taxon>
    </lineage>
</organism>
<evidence type="ECO:0000313" key="6">
    <source>
        <dbReference type="EMBL" id="MBN9643817.1"/>
    </source>
</evidence>
<evidence type="ECO:0000256" key="1">
    <source>
        <dbReference type="ARBA" id="ARBA00023015"/>
    </source>
</evidence>
<feature type="domain" description="HTH tetR-type" evidence="5">
    <location>
        <begin position="9"/>
        <end position="69"/>
    </location>
</feature>
<dbReference type="PROSITE" id="PS50977">
    <property type="entry name" value="HTH_TETR_2"/>
    <property type="match status" value="1"/>
</dbReference>
<dbReference type="GO" id="GO:0003700">
    <property type="term" value="F:DNA-binding transcription factor activity"/>
    <property type="evidence" value="ECO:0007669"/>
    <property type="project" value="TreeGrafter"/>
</dbReference>
<name>A0A939E1M5_9CORY</name>
<dbReference type="InterPro" id="IPR009057">
    <property type="entry name" value="Homeodomain-like_sf"/>
</dbReference>
<comment type="caution">
    <text evidence="6">The sequence shown here is derived from an EMBL/GenBank/DDBJ whole genome shotgun (WGS) entry which is preliminary data.</text>
</comment>
<dbReference type="Proteomes" id="UP000664332">
    <property type="component" value="Unassembled WGS sequence"/>
</dbReference>
<proteinExistence type="predicted"/>
<dbReference type="Gene3D" id="1.10.357.10">
    <property type="entry name" value="Tetracycline Repressor, domain 2"/>
    <property type="match status" value="1"/>
</dbReference>
<keyword evidence="1" id="KW-0805">Transcription regulation</keyword>
<gene>
    <name evidence="6" type="ORF">JZY06_04160</name>
</gene>
<dbReference type="GO" id="GO:0000976">
    <property type="term" value="F:transcription cis-regulatory region binding"/>
    <property type="evidence" value="ECO:0007669"/>
    <property type="project" value="TreeGrafter"/>
</dbReference>
<dbReference type="PANTHER" id="PTHR30055">
    <property type="entry name" value="HTH-TYPE TRANSCRIPTIONAL REGULATOR RUTR"/>
    <property type="match status" value="1"/>
</dbReference>